<keyword evidence="3" id="KW-1185">Reference proteome</keyword>
<comment type="caution">
    <text evidence="2">The sequence shown here is derived from an EMBL/GenBank/DDBJ whole genome shotgun (WGS) entry which is preliminary data.</text>
</comment>
<sequence>MIRISSLRLLAVATAATLLGGCMVQATDQGDGPEIVTRWDHRPEATLWTAAKFDALDHEGRALVETVPDDIANFCPGYESADAEGRKAFWTALFSGLAGYESTWRPEAAGAGGRYRGLLQIWPTSARFYGCDLSHPNGLYDGATNLRCAARIAAQAVERDHVVAGGPGNWGGVAKDWPPLRDARKRNDIAGFTRSLPVCQIRQAQSGTLIADKNP</sequence>
<feature type="chain" id="PRO_5047137695" evidence="1">
    <location>
        <begin position="27"/>
        <end position="215"/>
    </location>
</feature>
<dbReference type="EMBL" id="JAQZSM010000030">
    <property type="protein sequence ID" value="MDD7973316.1"/>
    <property type="molecule type" value="Genomic_DNA"/>
</dbReference>
<organism evidence="2 3">
    <name type="scientific">Roseinatronobacter alkalisoli</name>
    <dbReference type="NCBI Taxonomy" id="3028235"/>
    <lineage>
        <taxon>Bacteria</taxon>
        <taxon>Pseudomonadati</taxon>
        <taxon>Pseudomonadota</taxon>
        <taxon>Alphaproteobacteria</taxon>
        <taxon>Rhodobacterales</taxon>
        <taxon>Paracoccaceae</taxon>
        <taxon>Roseinatronobacter</taxon>
    </lineage>
</organism>
<proteinExistence type="predicted"/>
<dbReference type="Gene3D" id="1.10.530.10">
    <property type="match status" value="1"/>
</dbReference>
<accession>A0ABT5TDX2</accession>
<dbReference type="SUPFAM" id="SSF53955">
    <property type="entry name" value="Lysozyme-like"/>
    <property type="match status" value="1"/>
</dbReference>
<dbReference type="PROSITE" id="PS51257">
    <property type="entry name" value="PROKAR_LIPOPROTEIN"/>
    <property type="match status" value="1"/>
</dbReference>
<reference evidence="2" key="1">
    <citation type="submission" date="2023-02" db="EMBL/GenBank/DDBJ databases">
        <title>Description of Roseinatronobacter alkalisoli sp. nov., an alkaliphilic bacerium isolated from soda soil.</title>
        <authorList>
            <person name="Wei W."/>
        </authorList>
    </citation>
    <scope>NUCLEOTIDE SEQUENCE</scope>
    <source>
        <strain evidence="2">HJB301</strain>
    </source>
</reference>
<name>A0ABT5TDX2_9RHOB</name>
<evidence type="ECO:0000313" key="2">
    <source>
        <dbReference type="EMBL" id="MDD7973316.1"/>
    </source>
</evidence>
<protein>
    <submittedName>
        <fullName evidence="2">Lytic transglycosylase</fullName>
    </submittedName>
</protein>
<dbReference type="InterPro" id="IPR023346">
    <property type="entry name" value="Lysozyme-like_dom_sf"/>
</dbReference>
<gene>
    <name evidence="2" type="ORF">PUT78_19775</name>
</gene>
<evidence type="ECO:0000256" key="1">
    <source>
        <dbReference type="SAM" id="SignalP"/>
    </source>
</evidence>
<keyword evidence="1" id="KW-0732">Signal</keyword>
<feature type="signal peptide" evidence="1">
    <location>
        <begin position="1"/>
        <end position="26"/>
    </location>
</feature>
<evidence type="ECO:0000313" key="3">
    <source>
        <dbReference type="Proteomes" id="UP001431784"/>
    </source>
</evidence>
<dbReference type="Proteomes" id="UP001431784">
    <property type="component" value="Unassembled WGS sequence"/>
</dbReference>